<evidence type="ECO:0000313" key="3">
    <source>
        <dbReference type="Proteomes" id="UP001500171"/>
    </source>
</evidence>
<organism evidence="2 3">
    <name type="scientific">Orbus sasakiae</name>
    <dbReference type="NCBI Taxonomy" id="1078475"/>
    <lineage>
        <taxon>Bacteria</taxon>
        <taxon>Pseudomonadati</taxon>
        <taxon>Pseudomonadota</taxon>
        <taxon>Gammaproteobacteria</taxon>
        <taxon>Orbales</taxon>
        <taxon>Orbaceae</taxon>
        <taxon>Orbus</taxon>
    </lineage>
</organism>
<gene>
    <name evidence="2" type="ORF">GCM10023211_15200</name>
</gene>
<dbReference type="Pfam" id="PF10754">
    <property type="entry name" value="DUF2569"/>
    <property type="match status" value="1"/>
</dbReference>
<accession>A0ABP9NBN4</accession>
<feature type="transmembrane region" description="Helical" evidence="1">
    <location>
        <begin position="20"/>
        <end position="42"/>
    </location>
</feature>
<keyword evidence="1" id="KW-1133">Transmembrane helix</keyword>
<comment type="caution">
    <text evidence="2">The sequence shown here is derived from an EMBL/GenBank/DDBJ whole genome shotgun (WGS) entry which is preliminary data.</text>
</comment>
<dbReference type="Proteomes" id="UP001500171">
    <property type="component" value="Unassembled WGS sequence"/>
</dbReference>
<feature type="transmembrane region" description="Helical" evidence="1">
    <location>
        <begin position="98"/>
        <end position="121"/>
    </location>
</feature>
<dbReference type="InterPro" id="IPR019690">
    <property type="entry name" value="DUF2569"/>
</dbReference>
<evidence type="ECO:0000256" key="1">
    <source>
        <dbReference type="SAM" id="Phobius"/>
    </source>
</evidence>
<dbReference type="RefSeq" id="WP_345490536.1">
    <property type="nucleotide sequence ID" value="NZ_BAABHY010000001.1"/>
</dbReference>
<reference evidence="3" key="1">
    <citation type="journal article" date="2019" name="Int. J. Syst. Evol. Microbiol.">
        <title>The Global Catalogue of Microorganisms (GCM) 10K type strain sequencing project: providing services to taxonomists for standard genome sequencing and annotation.</title>
        <authorList>
            <consortium name="The Broad Institute Genomics Platform"/>
            <consortium name="The Broad Institute Genome Sequencing Center for Infectious Disease"/>
            <person name="Wu L."/>
            <person name="Ma J."/>
        </authorList>
    </citation>
    <scope>NUCLEOTIDE SEQUENCE [LARGE SCALE GENOMIC DNA]</scope>
    <source>
        <strain evidence="3">JCM 18050</strain>
    </source>
</reference>
<feature type="transmembrane region" description="Helical" evidence="1">
    <location>
        <begin position="62"/>
        <end position="86"/>
    </location>
</feature>
<feature type="transmembrane region" description="Helical" evidence="1">
    <location>
        <begin position="133"/>
        <end position="152"/>
    </location>
</feature>
<keyword evidence="1" id="KW-0472">Membrane</keyword>
<sequence length="176" mass="19894">MENVNVNNSQFNHLKGIGGWLILVAISLVITAIRFVIDLMSWCSSVFSSDSMEVIADGDYPFLLPFLIFEGVTNLLFFIAYIYLNIQFFTKNYRTPKLFTMILLGNLAFIVVDAIFAGLIFDEPMFDGETAIDLIRLVIYCAIWIPYFAVSIRVKNTFVEGKPSCDMMGQKPTLVS</sequence>
<dbReference type="EMBL" id="BAABHY010000001">
    <property type="protein sequence ID" value="GAA5110594.1"/>
    <property type="molecule type" value="Genomic_DNA"/>
</dbReference>
<name>A0ABP9NBN4_9GAMM</name>
<evidence type="ECO:0000313" key="2">
    <source>
        <dbReference type="EMBL" id="GAA5110594.1"/>
    </source>
</evidence>
<proteinExistence type="predicted"/>
<keyword evidence="1" id="KW-0812">Transmembrane</keyword>
<protein>
    <submittedName>
        <fullName evidence="2">DUF2569 domain-containing protein</fullName>
    </submittedName>
</protein>
<keyword evidence="3" id="KW-1185">Reference proteome</keyword>